<proteinExistence type="predicted"/>
<comment type="caution">
    <text evidence="1">The sequence shown here is derived from an EMBL/GenBank/DDBJ whole genome shotgun (WGS) entry which is preliminary data.</text>
</comment>
<accession>A0A0F9PLE4</accession>
<gene>
    <name evidence="1" type="ORF">LCGC14_0828480</name>
</gene>
<dbReference type="AlphaFoldDB" id="A0A0F9PLE4"/>
<organism evidence="1">
    <name type="scientific">marine sediment metagenome</name>
    <dbReference type="NCBI Taxonomy" id="412755"/>
    <lineage>
        <taxon>unclassified sequences</taxon>
        <taxon>metagenomes</taxon>
        <taxon>ecological metagenomes</taxon>
    </lineage>
</organism>
<reference evidence="1" key="1">
    <citation type="journal article" date="2015" name="Nature">
        <title>Complex archaea that bridge the gap between prokaryotes and eukaryotes.</title>
        <authorList>
            <person name="Spang A."/>
            <person name="Saw J.H."/>
            <person name="Jorgensen S.L."/>
            <person name="Zaremba-Niedzwiedzka K."/>
            <person name="Martijn J."/>
            <person name="Lind A.E."/>
            <person name="van Eijk R."/>
            <person name="Schleper C."/>
            <person name="Guy L."/>
            <person name="Ettema T.J."/>
        </authorList>
    </citation>
    <scope>NUCLEOTIDE SEQUENCE</scope>
</reference>
<evidence type="ECO:0000313" key="1">
    <source>
        <dbReference type="EMBL" id="KKN30999.1"/>
    </source>
</evidence>
<name>A0A0F9PLE4_9ZZZZ</name>
<protein>
    <submittedName>
        <fullName evidence="1">Uncharacterized protein</fullName>
    </submittedName>
</protein>
<dbReference type="EMBL" id="LAZR01002365">
    <property type="protein sequence ID" value="KKN30999.1"/>
    <property type="molecule type" value="Genomic_DNA"/>
</dbReference>
<sequence length="247" mass="28965">MSYIEKKYKQKITDVFGELPSLEEDLINLLDKNSIAVIDDIAIICAQFNKKINLILKKYYPEIKEIKDKLDIKSSLKFYYDLIHKLTDLVRNVENFQKIDPEYYEKLVEFITNKQSLIFGKYRTISTQELTTFYDKNSRAKLEKILTEKIEMKSKQYFTIGSLEEEIKKIAKIAGAENVLITLADDPMRNQLKTANSVIEFTVSNENTMLFKKIGENIKDYLLSKKYHVIQRTKMIITDAKLFPDEN</sequence>